<organism evidence="1">
    <name type="scientific">uncultured marine virus</name>
    <dbReference type="NCBI Taxonomy" id="186617"/>
    <lineage>
        <taxon>Viruses</taxon>
        <taxon>environmental samples</taxon>
    </lineage>
</organism>
<sequence length="56" mass="6893">MFIKRYLYCTFFQVIYSFFLKILPPFGELRFKPRLCCQRVFVPPKHVTVGTHRFYI</sequence>
<accession>A0A0F7L2M2</accession>
<evidence type="ECO:0000313" key="1">
    <source>
        <dbReference type="EMBL" id="AKH46819.1"/>
    </source>
</evidence>
<dbReference type="EMBL" id="KR029586">
    <property type="protein sequence ID" value="AKH46819.1"/>
    <property type="molecule type" value="Genomic_DNA"/>
</dbReference>
<reference evidence="1" key="1">
    <citation type="journal article" date="2015" name="Front. Microbiol.">
        <title>Combining genomic sequencing methods to explore viral diversity and reveal potential virus-host interactions.</title>
        <authorList>
            <person name="Chow C.E."/>
            <person name="Winget D.M."/>
            <person name="White R.A.III."/>
            <person name="Hallam S.J."/>
            <person name="Suttle C.A."/>
        </authorList>
    </citation>
    <scope>NUCLEOTIDE SEQUENCE</scope>
    <source>
        <strain evidence="1">Anoxic2_2</strain>
    </source>
</reference>
<proteinExistence type="predicted"/>
<protein>
    <submittedName>
        <fullName evidence="1">Uncharacterized protein</fullName>
    </submittedName>
</protein>
<name>A0A0F7L2M2_9VIRU</name>
<reference evidence="1" key="2">
    <citation type="submission" date="2015-03" db="EMBL/GenBank/DDBJ databases">
        <authorList>
            <person name="Chow C.-E.T."/>
            <person name="Winget D.M."/>
            <person name="White R.A.III."/>
            <person name="Hallam S.J."/>
            <person name="Suttle C.A."/>
        </authorList>
    </citation>
    <scope>NUCLEOTIDE SEQUENCE</scope>
    <source>
        <strain evidence="1">Anoxic2_2</strain>
    </source>
</reference>